<feature type="compositionally biased region" description="Basic and acidic residues" evidence="1">
    <location>
        <begin position="94"/>
        <end position="106"/>
    </location>
</feature>
<feature type="region of interest" description="Disordered" evidence="1">
    <location>
        <begin position="75"/>
        <end position="119"/>
    </location>
</feature>
<proteinExistence type="predicted"/>
<dbReference type="PANTHER" id="PTHR46221:SF1">
    <property type="entry name" value="FERM AND PDZ DOMAIN-CONTAINING PROTEIN 3"/>
    <property type="match status" value="1"/>
</dbReference>
<sequence length="458" mass="49880">MPAEVTQHAGWESLARWGCQAPGLWHDWHRHRVVTVFAPLAFSFLHAGLSPRCITSVGDLPSALFPVPQIRFHQRSQEGEAEVQPGEGPLFRAGDGRRDRPRHAEEGSSPPHPQRAEGFPGERADQVLHVRWPNHCEGGPPPLLPSPAPQRCSLLHFFSVSCFLVQAPANCHDITASPLASLGDLCCSQHLLGANSGAASCTGLALGAGTRQLSVGCRPPTAPERRQPLPRTQARLWRLQDVMVTLQDRLSLRHIEHFALVLEYSSPEQSHRFLLLQDKQPLAHVVQRTHYHGMRCLFRVSFFPKDPVELLRRDPAAFEYLYIQVGTGRPPSARSIPVRRVPAAPGSLRTPLLYPAEPQRRDQRALRRGPQAGDAAGAGCPPHLHHRGGHAAQPEGVPQERGEGVGPGALPAPLAAAARQGEEPPQIPLAAAQSPPEPARRHQGEPTSPPCRTSVPVG</sequence>
<dbReference type="Ensembl" id="ENSABRT00000001543.1">
    <property type="protein sequence ID" value="ENSABRP00000001029.1"/>
    <property type="gene ID" value="ENSABRG00000001094.1"/>
</dbReference>
<evidence type="ECO:0000256" key="1">
    <source>
        <dbReference type="SAM" id="MobiDB-lite"/>
    </source>
</evidence>
<dbReference type="AlphaFoldDB" id="A0A8B9B9V1"/>
<evidence type="ECO:0000313" key="2">
    <source>
        <dbReference type="Ensembl" id="ENSABRP00000001029.1"/>
    </source>
</evidence>
<protein>
    <recommendedName>
        <fullName evidence="4">FERM domain-containing protein</fullName>
    </recommendedName>
</protein>
<dbReference type="GeneTree" id="ENSGT00950000183035"/>
<evidence type="ECO:0008006" key="4">
    <source>
        <dbReference type="Google" id="ProtNLM"/>
    </source>
</evidence>
<reference evidence="2" key="1">
    <citation type="submission" date="2025-08" db="UniProtKB">
        <authorList>
            <consortium name="Ensembl"/>
        </authorList>
    </citation>
    <scope>IDENTIFICATION</scope>
</reference>
<reference evidence="2" key="2">
    <citation type="submission" date="2025-09" db="UniProtKB">
        <authorList>
            <consortium name="Ensembl"/>
        </authorList>
    </citation>
    <scope>IDENTIFICATION</scope>
</reference>
<dbReference type="PANTHER" id="PTHR46221">
    <property type="entry name" value="FERM AND PDZ DOMAIN-CONTAINING PROTEIN FAMILY MEMBER"/>
    <property type="match status" value="1"/>
</dbReference>
<evidence type="ECO:0000313" key="3">
    <source>
        <dbReference type="Proteomes" id="UP000694426"/>
    </source>
</evidence>
<feature type="compositionally biased region" description="Low complexity" evidence="1">
    <location>
        <begin position="408"/>
        <end position="418"/>
    </location>
</feature>
<name>A0A8B9B9V1_9AVES</name>
<keyword evidence="3" id="KW-1185">Reference proteome</keyword>
<organism evidence="2 3">
    <name type="scientific">Anser brachyrhynchus</name>
    <name type="common">Pink-footed goose</name>
    <dbReference type="NCBI Taxonomy" id="132585"/>
    <lineage>
        <taxon>Eukaryota</taxon>
        <taxon>Metazoa</taxon>
        <taxon>Chordata</taxon>
        <taxon>Craniata</taxon>
        <taxon>Vertebrata</taxon>
        <taxon>Euteleostomi</taxon>
        <taxon>Archelosauria</taxon>
        <taxon>Archosauria</taxon>
        <taxon>Dinosauria</taxon>
        <taxon>Saurischia</taxon>
        <taxon>Theropoda</taxon>
        <taxon>Coelurosauria</taxon>
        <taxon>Aves</taxon>
        <taxon>Neognathae</taxon>
        <taxon>Galloanserae</taxon>
        <taxon>Anseriformes</taxon>
        <taxon>Anatidae</taxon>
        <taxon>Anserinae</taxon>
        <taxon>Anser</taxon>
    </lineage>
</organism>
<dbReference type="Proteomes" id="UP000694426">
    <property type="component" value="Unplaced"/>
</dbReference>
<accession>A0A8B9B9V1</accession>
<feature type="region of interest" description="Disordered" evidence="1">
    <location>
        <begin position="347"/>
        <end position="458"/>
    </location>
</feature>